<dbReference type="Pfam" id="PF08264">
    <property type="entry name" value="Anticodon_1"/>
    <property type="match status" value="1"/>
</dbReference>
<comment type="catalytic activity">
    <reaction evidence="8 9">
        <text>tRNA(Leu) + L-leucine + ATP = L-leucyl-tRNA(Leu) + AMP + diphosphate</text>
        <dbReference type="Rhea" id="RHEA:11688"/>
        <dbReference type="Rhea" id="RHEA-COMP:9613"/>
        <dbReference type="Rhea" id="RHEA-COMP:9622"/>
        <dbReference type="ChEBI" id="CHEBI:30616"/>
        <dbReference type="ChEBI" id="CHEBI:33019"/>
        <dbReference type="ChEBI" id="CHEBI:57427"/>
        <dbReference type="ChEBI" id="CHEBI:78442"/>
        <dbReference type="ChEBI" id="CHEBI:78494"/>
        <dbReference type="ChEBI" id="CHEBI:456215"/>
        <dbReference type="EC" id="6.1.1.4"/>
    </reaction>
</comment>
<dbReference type="PANTHER" id="PTHR43740:SF2">
    <property type="entry name" value="LEUCINE--TRNA LIGASE, MITOCHONDRIAL"/>
    <property type="match status" value="1"/>
</dbReference>
<proteinExistence type="inferred from homology"/>
<evidence type="ECO:0000256" key="2">
    <source>
        <dbReference type="ARBA" id="ARBA00022490"/>
    </source>
</evidence>
<feature type="short sequence motif" description="'KMSKS' region" evidence="9">
    <location>
        <begin position="766"/>
        <end position="770"/>
    </location>
</feature>
<comment type="caution">
    <text evidence="15">The sequence shown here is derived from an EMBL/GenBank/DDBJ whole genome shotgun (WGS) entry which is preliminary data.</text>
</comment>
<accession>A0A543HJM0</accession>
<dbReference type="EMBL" id="VFPM01000003">
    <property type="protein sequence ID" value="TQM58526.1"/>
    <property type="molecule type" value="Genomic_DNA"/>
</dbReference>
<evidence type="ECO:0000313" key="16">
    <source>
        <dbReference type="Proteomes" id="UP000316747"/>
    </source>
</evidence>
<evidence type="ECO:0000259" key="14">
    <source>
        <dbReference type="Pfam" id="PF13603"/>
    </source>
</evidence>
<feature type="binding site" evidence="9">
    <location>
        <position position="769"/>
    </location>
    <ligand>
        <name>ATP</name>
        <dbReference type="ChEBI" id="CHEBI:30616"/>
    </ligand>
</feature>
<dbReference type="InterPro" id="IPR013155">
    <property type="entry name" value="M/V/L/I-tRNA-synth_anticd-bd"/>
</dbReference>
<dbReference type="InterPro" id="IPR009080">
    <property type="entry name" value="tRNAsynth_Ia_anticodon-bd"/>
</dbReference>
<dbReference type="AlphaFoldDB" id="A0A543HJM0"/>
<dbReference type="FunFam" id="3.90.740.10:FF:000017">
    <property type="entry name" value="Leucine--tRNA ligase"/>
    <property type="match status" value="1"/>
</dbReference>
<dbReference type="FunFam" id="3.40.50.620:FF:000060">
    <property type="entry name" value="Leucine--tRNA ligase"/>
    <property type="match status" value="1"/>
</dbReference>
<evidence type="ECO:0000256" key="6">
    <source>
        <dbReference type="ARBA" id="ARBA00022917"/>
    </source>
</evidence>
<keyword evidence="4 9" id="KW-0547">Nucleotide-binding</keyword>
<keyword evidence="7 9" id="KW-0030">Aminoacyl-tRNA synthetase</keyword>
<dbReference type="GO" id="GO:0005829">
    <property type="term" value="C:cytosol"/>
    <property type="evidence" value="ECO:0007669"/>
    <property type="project" value="TreeGrafter"/>
</dbReference>
<evidence type="ECO:0000256" key="7">
    <source>
        <dbReference type="ARBA" id="ARBA00023146"/>
    </source>
</evidence>
<evidence type="ECO:0000256" key="11">
    <source>
        <dbReference type="SAM" id="MobiDB-lite"/>
    </source>
</evidence>
<dbReference type="PRINTS" id="PR00985">
    <property type="entry name" value="TRNASYNTHLEU"/>
</dbReference>
<dbReference type="InterPro" id="IPR014729">
    <property type="entry name" value="Rossmann-like_a/b/a_fold"/>
</dbReference>
<dbReference type="InterPro" id="IPR009008">
    <property type="entry name" value="Val/Leu/Ile-tRNA-synth_edit"/>
</dbReference>
<evidence type="ECO:0000256" key="9">
    <source>
        <dbReference type="HAMAP-Rule" id="MF_00049"/>
    </source>
</evidence>
<dbReference type="Proteomes" id="UP000316747">
    <property type="component" value="Unassembled WGS sequence"/>
</dbReference>
<evidence type="ECO:0000313" key="15">
    <source>
        <dbReference type="EMBL" id="TQM58526.1"/>
    </source>
</evidence>
<dbReference type="PANTHER" id="PTHR43740">
    <property type="entry name" value="LEUCYL-TRNA SYNTHETASE"/>
    <property type="match status" value="1"/>
</dbReference>
<organism evidence="15 16">
    <name type="scientific">Humibacillus xanthopallidus</name>
    <dbReference type="NCBI Taxonomy" id="412689"/>
    <lineage>
        <taxon>Bacteria</taxon>
        <taxon>Bacillati</taxon>
        <taxon>Actinomycetota</taxon>
        <taxon>Actinomycetes</taxon>
        <taxon>Micrococcales</taxon>
        <taxon>Intrasporangiaceae</taxon>
        <taxon>Humibacillus</taxon>
    </lineage>
</organism>
<dbReference type="Pfam" id="PF09334">
    <property type="entry name" value="tRNA-synt_1g"/>
    <property type="match status" value="1"/>
</dbReference>
<dbReference type="Gene3D" id="1.10.730.10">
    <property type="entry name" value="Isoleucyl-tRNA Synthetase, Domain 1"/>
    <property type="match status" value="1"/>
</dbReference>
<dbReference type="FunFam" id="3.40.50.620:FF:000087">
    <property type="entry name" value="Leucine--tRNA ligase"/>
    <property type="match status" value="1"/>
</dbReference>
<evidence type="ECO:0000256" key="3">
    <source>
        <dbReference type="ARBA" id="ARBA00022598"/>
    </source>
</evidence>
<dbReference type="Pfam" id="PF13603">
    <property type="entry name" value="tRNA-synt_1_2"/>
    <property type="match status" value="1"/>
</dbReference>
<keyword evidence="3 9" id="KW-0436">Ligase</keyword>
<keyword evidence="16" id="KW-1185">Reference proteome</keyword>
<dbReference type="RefSeq" id="WP_141846028.1">
    <property type="nucleotide sequence ID" value="NZ_VFPM01000003.1"/>
</dbReference>
<dbReference type="InterPro" id="IPR002302">
    <property type="entry name" value="Leu-tRNA-ligase"/>
</dbReference>
<name>A0A543HJM0_9MICO</name>
<protein>
    <recommendedName>
        <fullName evidence="9">Leucine--tRNA ligase</fullName>
        <ecNumber evidence="9">6.1.1.4</ecNumber>
    </recommendedName>
    <alternativeName>
        <fullName evidence="9">Leucyl-tRNA synthetase</fullName>
        <shortName evidence="9">LeuRS</shortName>
    </alternativeName>
</protein>
<comment type="subcellular location">
    <subcellularLocation>
        <location evidence="9">Cytoplasm</location>
    </subcellularLocation>
</comment>
<dbReference type="FunFam" id="1.10.730.10:FF:000011">
    <property type="entry name" value="Leucine--tRNA ligase chloroplastic/mitochondrial"/>
    <property type="match status" value="1"/>
</dbReference>
<dbReference type="CDD" id="cd07958">
    <property type="entry name" value="Anticodon_Ia_Leu_BEm"/>
    <property type="match status" value="1"/>
</dbReference>
<keyword evidence="2 9" id="KW-0963">Cytoplasm</keyword>
<evidence type="ECO:0000256" key="4">
    <source>
        <dbReference type="ARBA" id="ARBA00022741"/>
    </source>
</evidence>
<dbReference type="OrthoDB" id="9810365at2"/>
<evidence type="ECO:0000256" key="10">
    <source>
        <dbReference type="RuleBase" id="RU363039"/>
    </source>
</evidence>
<feature type="domain" description="Methionyl/Leucyl tRNA synthetase" evidence="13">
    <location>
        <begin position="69"/>
        <end position="172"/>
    </location>
</feature>
<dbReference type="FunFam" id="3.40.50.620:FF:000056">
    <property type="entry name" value="Leucine--tRNA ligase"/>
    <property type="match status" value="1"/>
</dbReference>
<dbReference type="SUPFAM" id="SSF52374">
    <property type="entry name" value="Nucleotidylyl transferase"/>
    <property type="match status" value="1"/>
</dbReference>
<feature type="region of interest" description="Disordered" evidence="11">
    <location>
        <begin position="574"/>
        <end position="597"/>
    </location>
</feature>
<dbReference type="HAMAP" id="MF_00049_B">
    <property type="entry name" value="Leu_tRNA_synth_B"/>
    <property type="match status" value="1"/>
</dbReference>
<dbReference type="InterPro" id="IPR025709">
    <property type="entry name" value="Leu_tRNA-synth_edit"/>
</dbReference>
<evidence type="ECO:0000256" key="1">
    <source>
        <dbReference type="ARBA" id="ARBA00005594"/>
    </source>
</evidence>
<dbReference type="GO" id="GO:0006429">
    <property type="term" value="P:leucyl-tRNA aminoacylation"/>
    <property type="evidence" value="ECO:0007669"/>
    <property type="project" value="UniProtKB-UniRule"/>
</dbReference>
<dbReference type="SUPFAM" id="SSF47323">
    <property type="entry name" value="Anticodon-binding domain of a subclass of class I aminoacyl-tRNA synthetases"/>
    <property type="match status" value="1"/>
</dbReference>
<evidence type="ECO:0000256" key="8">
    <source>
        <dbReference type="ARBA" id="ARBA00047469"/>
    </source>
</evidence>
<dbReference type="GO" id="GO:0004823">
    <property type="term" value="F:leucine-tRNA ligase activity"/>
    <property type="evidence" value="ECO:0007669"/>
    <property type="project" value="UniProtKB-UniRule"/>
</dbReference>
<dbReference type="Gene3D" id="3.40.50.620">
    <property type="entry name" value="HUPs"/>
    <property type="match status" value="3"/>
</dbReference>
<evidence type="ECO:0000256" key="5">
    <source>
        <dbReference type="ARBA" id="ARBA00022840"/>
    </source>
</evidence>
<evidence type="ECO:0000259" key="12">
    <source>
        <dbReference type="Pfam" id="PF08264"/>
    </source>
</evidence>
<feature type="domain" description="Methionyl/Valyl/Leucyl/Isoleucyl-tRNA synthetase anticodon-binding" evidence="12">
    <location>
        <begin position="840"/>
        <end position="955"/>
    </location>
</feature>
<dbReference type="GO" id="GO:0005524">
    <property type="term" value="F:ATP binding"/>
    <property type="evidence" value="ECO:0007669"/>
    <property type="project" value="UniProtKB-UniRule"/>
</dbReference>
<evidence type="ECO:0000259" key="13">
    <source>
        <dbReference type="Pfam" id="PF09334"/>
    </source>
</evidence>
<feature type="domain" description="Leucyl-tRNA synthetase editing" evidence="14">
    <location>
        <begin position="306"/>
        <end position="522"/>
    </location>
</feature>
<dbReference type="InterPro" id="IPR015413">
    <property type="entry name" value="Methionyl/Leucyl_tRNA_Synth"/>
</dbReference>
<gene>
    <name evidence="9" type="primary">leuS</name>
    <name evidence="15" type="ORF">FBY41_3894</name>
</gene>
<comment type="caution">
    <text evidence="9">Lacks conserved residue(s) required for the propagation of feature annotation.</text>
</comment>
<dbReference type="GO" id="GO:0002161">
    <property type="term" value="F:aminoacyl-tRNA deacylase activity"/>
    <property type="evidence" value="ECO:0007669"/>
    <property type="project" value="InterPro"/>
</dbReference>
<dbReference type="NCBIfam" id="TIGR00396">
    <property type="entry name" value="leuS_bact"/>
    <property type="match status" value="1"/>
</dbReference>
<keyword evidence="6 9" id="KW-0648">Protein biosynthesis</keyword>
<comment type="similarity">
    <text evidence="1 9 10">Belongs to the class-I aminoacyl-tRNA synthetase family.</text>
</comment>
<dbReference type="EC" id="6.1.1.4" evidence="9"/>
<reference evidence="15 16" key="1">
    <citation type="submission" date="2019-06" db="EMBL/GenBank/DDBJ databases">
        <title>Genome sequencing of plant associated microbes to promote plant fitness in Sorghum bicolor and Oryza sativa.</title>
        <authorList>
            <person name="Coleman-Derr D."/>
        </authorList>
    </citation>
    <scope>NUCLEOTIDE SEQUENCE [LARGE SCALE GENOMIC DNA]</scope>
    <source>
        <strain evidence="15 16">KV-663</strain>
    </source>
</reference>
<keyword evidence="5 9" id="KW-0067">ATP-binding</keyword>
<dbReference type="SUPFAM" id="SSF50677">
    <property type="entry name" value="ValRS/IleRS/LeuRS editing domain"/>
    <property type="match status" value="1"/>
</dbReference>
<sequence>MSDQSDTPNAVTSETPFRYTARMAQDIELAWQDRWEESGTFNAPNPAGPWAEPERVASLGEKLVVLDMFPYPSGVGLHVGHPLGYIATDVYSRFHRMLGKNVLHALGYDAFGLPAEQYAVQTGQHPRKTTEENMTNMKRQLRRLGLGFDNRRTFATIDDEYYRWTQWIFLKIWDAWYDADAVRADGGHGRARPISELVEEFESGRRAPLTEDGRGWAELTATERARVLAGFRLVYQSEAPVNWCPGLGTVLSNEEVTNEGRSERGNFPVFKRNLSQWMMRITAYADRLADDLDGVDWPENVKRLQRNWIGRSQGARITFRVPLASGELAGQQGGIEVFTTRPDTVFGATFMVVAPEHPLVDYLVPEGDWPAGTHADWTGADAAASATPKEAVAAYRLAASRKSDVERQTEGKDKTGVFTGSFATNPLTGEPIPVFVADYVLMGYGTGAIMAVPGHDERDFEYATKFSIPIVRVVAATPDGGDEPLTEPFVADGFAVNSANATVSLDGLAVEDAKERIIAYLEDGGDGRGTINYRLRDWLFSRQRYWGEPFPVMFDDDGVAYAVPDDQLPLTLPDVPDYSPKTFDPDDATSSPEPPLSRVPEWVNVEADLGDGRGVRHFRRETNTMPNWAGSCWYYLRYLDPANHETFVDPANESYWLGRHAEPVAGAPAGTVDPGGVDLYIGGVEHAVLHLLYARFWHKVLFDLGHVSSEEPFRKYFSQGYIQAYAYTDSRGQYVEASEVEEHPGAHGEEPTFTWQGQPVNREYGKIGKSLKNSVSPDEMYDSFGADTFRVYEMSMGPLELSKPWDIRAVVGSQRFLQRLWRNVVDEETGALRVDDTPPDQALTTQLHQTIAGVRDDFEGLRFNTAIAKLIELNNSVTKLDVPPREVVEAMVLMIAPVAPHIAEEMWSRLGHDDGVAHAPFPVSDPAKIVLGQVTCVIQIKGKVRDRVEVPPDISEDDLRTLALSRDKVRAATEVGVRTVIVRAPKLVNVVPM</sequence>